<dbReference type="InterPro" id="IPR000277">
    <property type="entry name" value="Cys/Met-Metab_PyrdxlP-dep_enz"/>
</dbReference>
<dbReference type="PANTHER" id="PTHR43797">
    <property type="entry name" value="HOMOCYSTEINE/CYSTEINE SYNTHASE"/>
    <property type="match status" value="1"/>
</dbReference>
<name>A0A1N7IS26_9BACL</name>
<dbReference type="InterPro" id="IPR006235">
    <property type="entry name" value="OAc-hSer/O-AcSer_sulfhydrylase"/>
</dbReference>
<dbReference type="SUPFAM" id="SSF53383">
    <property type="entry name" value="PLP-dependent transferases"/>
    <property type="match status" value="1"/>
</dbReference>
<gene>
    <name evidence="6" type="ORF">SAMN05421790_101288</name>
</gene>
<dbReference type="FunFam" id="3.40.640.10:FF:000035">
    <property type="entry name" value="O-succinylhomoserine sulfhydrylase"/>
    <property type="match status" value="1"/>
</dbReference>
<dbReference type="PANTHER" id="PTHR43797:SF2">
    <property type="entry name" value="HOMOCYSTEINE_CYSTEINE SYNTHASE"/>
    <property type="match status" value="1"/>
</dbReference>
<keyword evidence="7" id="KW-1185">Reference proteome</keyword>
<dbReference type="PROSITE" id="PS00868">
    <property type="entry name" value="CYS_MET_METAB_PP"/>
    <property type="match status" value="1"/>
</dbReference>
<dbReference type="InterPro" id="IPR015424">
    <property type="entry name" value="PyrdxlP-dep_Trfase"/>
</dbReference>
<dbReference type="GO" id="GO:0004124">
    <property type="term" value="F:cysteine synthase activity"/>
    <property type="evidence" value="ECO:0007669"/>
    <property type="project" value="TreeGrafter"/>
</dbReference>
<dbReference type="Pfam" id="PF01053">
    <property type="entry name" value="Cys_Met_Meta_PP"/>
    <property type="match status" value="1"/>
</dbReference>
<dbReference type="EMBL" id="FTOD01000001">
    <property type="protein sequence ID" value="SIS39806.1"/>
    <property type="molecule type" value="Genomic_DNA"/>
</dbReference>
<proteinExistence type="inferred from homology"/>
<comment type="similarity">
    <text evidence="2 5">Belongs to the trans-sulfuration enzymes family.</text>
</comment>
<dbReference type="Proteomes" id="UP000186795">
    <property type="component" value="Unassembled WGS sequence"/>
</dbReference>
<evidence type="ECO:0000313" key="7">
    <source>
        <dbReference type="Proteomes" id="UP000186795"/>
    </source>
</evidence>
<dbReference type="AlphaFoldDB" id="A0A1N7IS26"/>
<accession>A0A1N7IS26</accession>
<keyword evidence="3" id="KW-0808">Transferase</keyword>
<dbReference type="GO" id="GO:0071269">
    <property type="term" value="P:L-homocysteine biosynthetic process"/>
    <property type="evidence" value="ECO:0007669"/>
    <property type="project" value="TreeGrafter"/>
</dbReference>
<dbReference type="Gene3D" id="3.40.640.10">
    <property type="entry name" value="Type I PLP-dependent aspartate aminotransferase-like (Major domain)"/>
    <property type="match status" value="1"/>
</dbReference>
<evidence type="ECO:0000256" key="3">
    <source>
        <dbReference type="ARBA" id="ARBA00022679"/>
    </source>
</evidence>
<dbReference type="GO" id="GO:0019346">
    <property type="term" value="P:transsulfuration"/>
    <property type="evidence" value="ECO:0007669"/>
    <property type="project" value="InterPro"/>
</dbReference>
<evidence type="ECO:0000256" key="5">
    <source>
        <dbReference type="RuleBase" id="RU362118"/>
    </source>
</evidence>
<reference evidence="7" key="1">
    <citation type="submission" date="2017-01" db="EMBL/GenBank/DDBJ databases">
        <authorList>
            <person name="Varghese N."/>
            <person name="Submissions S."/>
        </authorList>
    </citation>
    <scope>NUCLEOTIDE SEQUENCE [LARGE SCALE GENOMIC DNA]</scope>
    <source>
        <strain evidence="7">DSM 45196</strain>
    </source>
</reference>
<dbReference type="GO" id="GO:0006535">
    <property type="term" value="P:cysteine biosynthetic process from serine"/>
    <property type="evidence" value="ECO:0007669"/>
    <property type="project" value="TreeGrafter"/>
</dbReference>
<dbReference type="GO" id="GO:0003961">
    <property type="term" value="F:O-acetylhomoserine aminocarboxypropyltransferase activity"/>
    <property type="evidence" value="ECO:0007669"/>
    <property type="project" value="TreeGrafter"/>
</dbReference>
<dbReference type="GO" id="GO:0016829">
    <property type="term" value="F:lyase activity"/>
    <property type="evidence" value="ECO:0007669"/>
    <property type="project" value="UniProtKB-KW"/>
</dbReference>
<evidence type="ECO:0000256" key="1">
    <source>
        <dbReference type="ARBA" id="ARBA00001933"/>
    </source>
</evidence>
<protein>
    <submittedName>
        <fullName evidence="6">O-acetylhomoserine (Thiol)-lyase</fullName>
    </submittedName>
</protein>
<keyword evidence="4 5" id="KW-0663">Pyridoxal phosphate</keyword>
<dbReference type="InterPro" id="IPR054542">
    <property type="entry name" value="Cys_met_metab_PP"/>
</dbReference>
<evidence type="ECO:0000256" key="4">
    <source>
        <dbReference type="ARBA" id="ARBA00022898"/>
    </source>
</evidence>
<sequence length="230" mass="24533">MSGLGFETMAIHAGTRPDPTTGSSTVPIYQTAAYHFKDSEHAAKLFALEEDGNIYTRIMNPTQEAFEERMARLEGGVAALALSSGQAATAYSILTLARSGDEVVASPSLYGGTYTLFSRTLPRLGIKVRWARTDHVPSFREAISDRTKAVFTELIGNPHMDIPDIEAIAAVAHKKGVPLIVDSTFTTPSLCKPIAHGADIVVHSATKFIGGHGTSIGGVIVDSGNFDWSN</sequence>
<comment type="cofactor">
    <cofactor evidence="1 5">
        <name>pyridoxal 5'-phosphate</name>
        <dbReference type="ChEBI" id="CHEBI:597326"/>
    </cofactor>
</comment>
<dbReference type="GO" id="GO:0030170">
    <property type="term" value="F:pyridoxal phosphate binding"/>
    <property type="evidence" value="ECO:0007669"/>
    <property type="project" value="InterPro"/>
</dbReference>
<organism evidence="6 7">
    <name type="scientific">Kroppenstedtia eburnea</name>
    <dbReference type="NCBI Taxonomy" id="714067"/>
    <lineage>
        <taxon>Bacteria</taxon>
        <taxon>Bacillati</taxon>
        <taxon>Bacillota</taxon>
        <taxon>Bacilli</taxon>
        <taxon>Bacillales</taxon>
        <taxon>Thermoactinomycetaceae</taxon>
        <taxon>Kroppenstedtia</taxon>
    </lineage>
</organism>
<evidence type="ECO:0000256" key="2">
    <source>
        <dbReference type="ARBA" id="ARBA00009077"/>
    </source>
</evidence>
<dbReference type="InterPro" id="IPR015421">
    <property type="entry name" value="PyrdxlP-dep_Trfase_major"/>
</dbReference>
<dbReference type="GO" id="GO:0005737">
    <property type="term" value="C:cytoplasm"/>
    <property type="evidence" value="ECO:0007669"/>
    <property type="project" value="TreeGrafter"/>
</dbReference>
<evidence type="ECO:0000313" key="6">
    <source>
        <dbReference type="EMBL" id="SIS39806.1"/>
    </source>
</evidence>
<keyword evidence="6" id="KW-0456">Lyase</keyword>